<sequence length="33" mass="3624">MVNTSNTAMAGRTFWSSFGCSVTSTTYNASEWQ</sequence>
<proteinExistence type="predicted"/>
<dbReference type="EMBL" id="GBXM01091439">
    <property type="protein sequence ID" value="JAH17138.1"/>
    <property type="molecule type" value="Transcribed_RNA"/>
</dbReference>
<reference evidence="1" key="1">
    <citation type="submission" date="2014-11" db="EMBL/GenBank/DDBJ databases">
        <authorList>
            <person name="Amaro Gonzalez C."/>
        </authorList>
    </citation>
    <scope>NUCLEOTIDE SEQUENCE</scope>
</reference>
<evidence type="ECO:0000313" key="1">
    <source>
        <dbReference type="EMBL" id="JAH17138.1"/>
    </source>
</evidence>
<name>A0A0E9QM30_ANGAN</name>
<organism evidence="1">
    <name type="scientific">Anguilla anguilla</name>
    <name type="common">European freshwater eel</name>
    <name type="synonym">Muraena anguilla</name>
    <dbReference type="NCBI Taxonomy" id="7936"/>
    <lineage>
        <taxon>Eukaryota</taxon>
        <taxon>Metazoa</taxon>
        <taxon>Chordata</taxon>
        <taxon>Craniata</taxon>
        <taxon>Vertebrata</taxon>
        <taxon>Euteleostomi</taxon>
        <taxon>Actinopterygii</taxon>
        <taxon>Neopterygii</taxon>
        <taxon>Teleostei</taxon>
        <taxon>Anguilliformes</taxon>
        <taxon>Anguillidae</taxon>
        <taxon>Anguilla</taxon>
    </lineage>
</organism>
<accession>A0A0E9QM30</accession>
<reference evidence="1" key="2">
    <citation type="journal article" date="2015" name="Fish Shellfish Immunol.">
        <title>Early steps in the European eel (Anguilla anguilla)-Vibrio vulnificus interaction in the gills: Role of the RtxA13 toxin.</title>
        <authorList>
            <person name="Callol A."/>
            <person name="Pajuelo D."/>
            <person name="Ebbesson L."/>
            <person name="Teles M."/>
            <person name="MacKenzie S."/>
            <person name="Amaro C."/>
        </authorList>
    </citation>
    <scope>NUCLEOTIDE SEQUENCE</scope>
</reference>
<protein>
    <submittedName>
        <fullName evidence="1">Uncharacterized protein</fullName>
    </submittedName>
</protein>
<dbReference type="AlphaFoldDB" id="A0A0E9QM30"/>